<evidence type="ECO:0000313" key="1">
    <source>
        <dbReference type="EMBL" id="HGQ85888.1"/>
    </source>
</evidence>
<proteinExistence type="predicted"/>
<reference evidence="1" key="1">
    <citation type="journal article" date="2020" name="mSystems">
        <title>Genome- and Community-Level Interaction Insights into Carbon Utilization and Element Cycling Functions of Hydrothermarchaeota in Hydrothermal Sediment.</title>
        <authorList>
            <person name="Zhou Z."/>
            <person name="Liu Y."/>
            <person name="Xu W."/>
            <person name="Pan J."/>
            <person name="Luo Z.H."/>
            <person name="Li M."/>
        </authorList>
    </citation>
    <scope>NUCLEOTIDE SEQUENCE [LARGE SCALE GENOMIC DNA]</scope>
    <source>
        <strain evidence="1">SpSt-6</strain>
    </source>
</reference>
<sequence length="73" mass="9031">MLKFYKSFEEADWEVIYHKNITLKDLKRIYRFFKTLDKFTEKVEFPIKPKVFHKGLTYYKSIEDALIDEDKFI</sequence>
<protein>
    <submittedName>
        <fullName evidence="1">Uncharacterized protein</fullName>
    </submittedName>
</protein>
<dbReference type="AlphaFoldDB" id="A0A7C4JT88"/>
<name>A0A7C4JT88_9BACT</name>
<accession>A0A7C4JT88</accession>
<gene>
    <name evidence="1" type="ORF">ENT66_06140</name>
</gene>
<dbReference type="EMBL" id="DSZN01000097">
    <property type="protein sequence ID" value="HGQ85888.1"/>
    <property type="molecule type" value="Genomic_DNA"/>
</dbReference>
<organism evidence="1">
    <name type="scientific">Thermodesulfobacterium geofontis</name>
    <dbReference type="NCBI Taxonomy" id="1295609"/>
    <lineage>
        <taxon>Bacteria</taxon>
        <taxon>Pseudomonadati</taxon>
        <taxon>Thermodesulfobacteriota</taxon>
        <taxon>Thermodesulfobacteria</taxon>
        <taxon>Thermodesulfobacteriales</taxon>
        <taxon>Thermodesulfobacteriaceae</taxon>
        <taxon>Thermodesulfobacterium</taxon>
    </lineage>
</organism>
<comment type="caution">
    <text evidence="1">The sequence shown here is derived from an EMBL/GenBank/DDBJ whole genome shotgun (WGS) entry which is preliminary data.</text>
</comment>